<evidence type="ECO:0000313" key="8">
    <source>
        <dbReference type="EMBL" id="AWM78797.1"/>
    </source>
</evidence>
<evidence type="ECO:0000256" key="3">
    <source>
        <dbReference type="ARBA" id="ARBA00022989"/>
    </source>
</evidence>
<dbReference type="InterPro" id="IPR035952">
    <property type="entry name" value="Rhomboid-like_sf"/>
</dbReference>
<dbReference type="GO" id="GO:0004252">
    <property type="term" value="F:serine-type endopeptidase activity"/>
    <property type="evidence" value="ECO:0007669"/>
    <property type="project" value="InterPro"/>
</dbReference>
<feature type="transmembrane region" description="Helical" evidence="6">
    <location>
        <begin position="321"/>
        <end position="341"/>
    </location>
</feature>
<keyword evidence="4 6" id="KW-0472">Membrane</keyword>
<feature type="transmembrane region" description="Helical" evidence="6">
    <location>
        <begin position="198"/>
        <end position="221"/>
    </location>
</feature>
<protein>
    <recommendedName>
        <fullName evidence="7">Peptidase S54 rhomboid domain-containing protein</fullName>
    </recommendedName>
</protein>
<dbReference type="InterPro" id="IPR022764">
    <property type="entry name" value="Peptidase_S54_rhomboid_dom"/>
</dbReference>
<dbReference type="Pfam" id="PF01694">
    <property type="entry name" value="Rhomboid"/>
    <property type="match status" value="1"/>
</dbReference>
<evidence type="ECO:0000313" key="9">
    <source>
        <dbReference type="Proteomes" id="UP000247763"/>
    </source>
</evidence>
<accession>A0A2Z3HSI6</accession>
<feature type="transmembrane region" description="Helical" evidence="6">
    <location>
        <begin position="259"/>
        <end position="280"/>
    </location>
</feature>
<dbReference type="KEGG" id="phb:HYN04_09040"/>
<dbReference type="InterPro" id="IPR050925">
    <property type="entry name" value="Rhomboid_protease_S54"/>
</dbReference>
<feature type="compositionally biased region" description="Basic and acidic residues" evidence="5">
    <location>
        <begin position="58"/>
        <end position="85"/>
    </location>
</feature>
<feature type="transmembrane region" description="Helical" evidence="6">
    <location>
        <begin position="233"/>
        <end position="253"/>
    </location>
</feature>
<proteinExistence type="predicted"/>
<dbReference type="GO" id="GO:0016020">
    <property type="term" value="C:membrane"/>
    <property type="evidence" value="ECO:0007669"/>
    <property type="project" value="UniProtKB-SubCell"/>
</dbReference>
<dbReference type="EMBL" id="CP029479">
    <property type="protein sequence ID" value="AWM78797.1"/>
    <property type="molecule type" value="Genomic_DNA"/>
</dbReference>
<organism evidence="8 9">
    <name type="scientific">Phenylobacterium parvum</name>
    <dbReference type="NCBI Taxonomy" id="2201350"/>
    <lineage>
        <taxon>Bacteria</taxon>
        <taxon>Pseudomonadati</taxon>
        <taxon>Pseudomonadota</taxon>
        <taxon>Alphaproteobacteria</taxon>
        <taxon>Caulobacterales</taxon>
        <taxon>Caulobacteraceae</taxon>
        <taxon>Phenylobacterium</taxon>
    </lineage>
</organism>
<evidence type="ECO:0000259" key="7">
    <source>
        <dbReference type="Pfam" id="PF01694"/>
    </source>
</evidence>
<evidence type="ECO:0000256" key="1">
    <source>
        <dbReference type="ARBA" id="ARBA00004141"/>
    </source>
</evidence>
<dbReference type="PANTHER" id="PTHR43731:SF9">
    <property type="entry name" value="SLR1461 PROTEIN"/>
    <property type="match status" value="1"/>
</dbReference>
<sequence>MGEALLALGLVQGSSGDVESKGGLPRRRRLSANGVAHAVGQDAKPEGGVCSHVGGRLGPDDRGRRRLARQDGRAPDEDKACEEGAHQAQEGLRNSVRRHQRASGLVRGAGWPEDDGADKAVAPSWETSMSEPWTDEPASPDGREPAITAPPAALWLTGLLVAAYVFQTMFAPPDLVQALVYSPEPGPLARPLSLFTAVWLHGGWGHLAMNAAFALAFATPLARFFGPGLRGAASLFLFFLACGALGNLGFGLIHSGQSFGLIGASGGVSGLAAGAARIVGGEGGIGRLRSPFVVSMGGAWILSNLIVAVTGGALMEGGAQIAWEAHLAGFAAGLVLLRPFARFAGAPSR</sequence>
<keyword evidence="3 6" id="KW-1133">Transmembrane helix</keyword>
<name>A0A2Z3HSI6_9CAUL</name>
<reference evidence="9" key="1">
    <citation type="submission" date="2018-05" db="EMBL/GenBank/DDBJ databases">
        <title>Genome sequencing of Phenylobacterium sp. HYN0004.</title>
        <authorList>
            <person name="Yi H."/>
            <person name="Baek C."/>
        </authorList>
    </citation>
    <scope>NUCLEOTIDE SEQUENCE [LARGE SCALE GENOMIC DNA]</scope>
    <source>
        <strain evidence="9">HYN0004</strain>
    </source>
</reference>
<comment type="subcellular location">
    <subcellularLocation>
        <location evidence="1">Membrane</location>
        <topology evidence="1">Multi-pass membrane protein</topology>
    </subcellularLocation>
</comment>
<evidence type="ECO:0000256" key="4">
    <source>
        <dbReference type="ARBA" id="ARBA00023136"/>
    </source>
</evidence>
<feature type="transmembrane region" description="Helical" evidence="6">
    <location>
        <begin position="292"/>
        <end position="315"/>
    </location>
</feature>
<keyword evidence="2 6" id="KW-0812">Transmembrane</keyword>
<feature type="region of interest" description="Disordered" evidence="5">
    <location>
        <begin position="36"/>
        <end position="146"/>
    </location>
</feature>
<dbReference type="SUPFAM" id="SSF144091">
    <property type="entry name" value="Rhomboid-like"/>
    <property type="match status" value="1"/>
</dbReference>
<dbReference type="AlphaFoldDB" id="A0A2Z3HSI6"/>
<evidence type="ECO:0000256" key="5">
    <source>
        <dbReference type="SAM" id="MobiDB-lite"/>
    </source>
</evidence>
<dbReference type="Gene3D" id="1.20.1540.10">
    <property type="entry name" value="Rhomboid-like"/>
    <property type="match status" value="1"/>
</dbReference>
<dbReference type="OrthoDB" id="9797190at2"/>
<dbReference type="PANTHER" id="PTHR43731">
    <property type="entry name" value="RHOMBOID PROTEASE"/>
    <property type="match status" value="1"/>
</dbReference>
<dbReference type="Proteomes" id="UP000247763">
    <property type="component" value="Chromosome"/>
</dbReference>
<gene>
    <name evidence="8" type="ORF">HYN04_09040</name>
</gene>
<evidence type="ECO:0000256" key="6">
    <source>
        <dbReference type="SAM" id="Phobius"/>
    </source>
</evidence>
<evidence type="ECO:0000256" key="2">
    <source>
        <dbReference type="ARBA" id="ARBA00022692"/>
    </source>
</evidence>
<keyword evidence="9" id="KW-1185">Reference proteome</keyword>
<feature type="domain" description="Peptidase S54 rhomboid" evidence="7">
    <location>
        <begin position="193"/>
        <end position="337"/>
    </location>
</feature>